<evidence type="ECO:0000313" key="2">
    <source>
        <dbReference type="EMBL" id="KAK2192665.1"/>
    </source>
</evidence>
<dbReference type="GO" id="GO:0016079">
    <property type="term" value="P:synaptic vesicle exocytosis"/>
    <property type="evidence" value="ECO:0007669"/>
    <property type="project" value="InterPro"/>
</dbReference>
<dbReference type="AlphaFoldDB" id="A0AAD9PD96"/>
<dbReference type="EMBL" id="JAODUO010000025">
    <property type="protein sequence ID" value="KAK2192665.1"/>
    <property type="molecule type" value="Genomic_DNA"/>
</dbReference>
<dbReference type="GO" id="GO:0098793">
    <property type="term" value="C:presynapse"/>
    <property type="evidence" value="ECO:0007669"/>
    <property type="project" value="GOC"/>
</dbReference>
<sequence length="87" mass="9866">MKRLCDWLTDRLDSSLHPYQLTCLMHMTRKCYSDFELQGVLETILNSKTYQTICSRLKVEEATQSVTSGDSKGLRFLSNGAARSDDG</sequence>
<comment type="caution">
    <text evidence="2">The sequence shown here is derived from an EMBL/GenBank/DDBJ whole genome shotgun (WGS) entry which is preliminary data.</text>
</comment>
<evidence type="ECO:0000313" key="3">
    <source>
        <dbReference type="Proteomes" id="UP001209878"/>
    </source>
</evidence>
<protein>
    <submittedName>
        <fullName evidence="2">Uncharacterized protein</fullName>
    </submittedName>
</protein>
<feature type="region of interest" description="Disordered" evidence="1">
    <location>
        <begin position="68"/>
        <end position="87"/>
    </location>
</feature>
<dbReference type="Proteomes" id="UP001209878">
    <property type="component" value="Unassembled WGS sequence"/>
</dbReference>
<organism evidence="2 3">
    <name type="scientific">Ridgeia piscesae</name>
    <name type="common">Tubeworm</name>
    <dbReference type="NCBI Taxonomy" id="27915"/>
    <lineage>
        <taxon>Eukaryota</taxon>
        <taxon>Metazoa</taxon>
        <taxon>Spiralia</taxon>
        <taxon>Lophotrochozoa</taxon>
        <taxon>Annelida</taxon>
        <taxon>Polychaeta</taxon>
        <taxon>Sedentaria</taxon>
        <taxon>Canalipalpata</taxon>
        <taxon>Sabellida</taxon>
        <taxon>Siboglinidae</taxon>
        <taxon>Ridgeia</taxon>
    </lineage>
</organism>
<evidence type="ECO:0000256" key="1">
    <source>
        <dbReference type="SAM" id="MobiDB-lite"/>
    </source>
</evidence>
<accession>A0AAD9PD96</accession>
<keyword evidence="3" id="KW-1185">Reference proteome</keyword>
<proteinExistence type="predicted"/>
<name>A0AAD9PD96_RIDPI</name>
<dbReference type="PANTHER" id="PTHR12166:SF8">
    <property type="entry name" value="CALCIUM-DEPENDENT SECRETION ACTIVATOR"/>
    <property type="match status" value="1"/>
</dbReference>
<gene>
    <name evidence="2" type="ORF">NP493_25g01006</name>
</gene>
<reference evidence="2" key="1">
    <citation type="journal article" date="2023" name="Mol. Biol. Evol.">
        <title>Third-Generation Sequencing Reveals the Adaptive Role of the Epigenome in Three Deep-Sea Polychaetes.</title>
        <authorList>
            <person name="Perez M."/>
            <person name="Aroh O."/>
            <person name="Sun Y."/>
            <person name="Lan Y."/>
            <person name="Juniper S.K."/>
            <person name="Young C.R."/>
            <person name="Angers B."/>
            <person name="Qian P.Y."/>
        </authorList>
    </citation>
    <scope>NUCLEOTIDE SEQUENCE</scope>
    <source>
        <strain evidence="2">R07B-5</strain>
    </source>
</reference>
<dbReference type="InterPro" id="IPR033227">
    <property type="entry name" value="CAPS"/>
</dbReference>
<dbReference type="GO" id="GO:1990504">
    <property type="term" value="P:dense core granule exocytosis"/>
    <property type="evidence" value="ECO:0007669"/>
    <property type="project" value="InterPro"/>
</dbReference>
<dbReference type="PANTHER" id="PTHR12166">
    <property type="entry name" value="CALCIUM-DEPENDENT SECRETION ACTIVATOR"/>
    <property type="match status" value="1"/>
</dbReference>